<dbReference type="RefSeq" id="WP_095721441.1">
    <property type="nucleotide sequence ID" value="NZ_NTFS01000074.1"/>
</dbReference>
<dbReference type="OrthoDB" id="574234at2"/>
<proteinExistence type="predicted"/>
<dbReference type="AlphaFoldDB" id="A0A2A2TLP6"/>
<dbReference type="Proteomes" id="UP000218238">
    <property type="component" value="Unassembled WGS sequence"/>
</dbReference>
<reference evidence="1 2" key="1">
    <citation type="submission" date="2017-08" db="EMBL/GenBank/DDBJ databases">
        <title>Draft genome sequence of filamentous cyanobacterium Calothrix elsteri CCALA 953.</title>
        <authorList>
            <person name="Gagunashvili A.N."/>
            <person name="Elster J."/>
            <person name="Andresson O.S."/>
        </authorList>
    </citation>
    <scope>NUCLEOTIDE SEQUENCE [LARGE SCALE GENOMIC DNA]</scope>
    <source>
        <strain evidence="1 2">CCALA 953</strain>
    </source>
</reference>
<evidence type="ECO:0000313" key="1">
    <source>
        <dbReference type="EMBL" id="PAX57162.1"/>
    </source>
</evidence>
<dbReference type="EMBL" id="NTFS01000074">
    <property type="protein sequence ID" value="PAX57162.1"/>
    <property type="molecule type" value="Genomic_DNA"/>
</dbReference>
<evidence type="ECO:0000313" key="2">
    <source>
        <dbReference type="Proteomes" id="UP000218238"/>
    </source>
</evidence>
<gene>
    <name evidence="1" type="ORF">CK510_09245</name>
</gene>
<accession>A0A2A2TLP6</accession>
<keyword evidence="2" id="KW-1185">Reference proteome</keyword>
<comment type="caution">
    <text evidence="1">The sequence shown here is derived from an EMBL/GenBank/DDBJ whole genome shotgun (WGS) entry which is preliminary data.</text>
</comment>
<organism evidence="1 2">
    <name type="scientific">Brunnivagina elsteri CCALA 953</name>
    <dbReference type="NCBI Taxonomy" id="987040"/>
    <lineage>
        <taxon>Bacteria</taxon>
        <taxon>Bacillati</taxon>
        <taxon>Cyanobacteriota</taxon>
        <taxon>Cyanophyceae</taxon>
        <taxon>Nostocales</taxon>
        <taxon>Calotrichaceae</taxon>
        <taxon>Brunnivagina</taxon>
    </lineage>
</organism>
<name>A0A2A2TLP6_9CYAN</name>
<protein>
    <submittedName>
        <fullName evidence="1">Uncharacterized protein</fullName>
    </submittedName>
</protein>
<sequence>MQIEDRVAILEAEVAQLKYKLEPESSKVIPWWQKISGSFANNSTFDEAMKLGHEYRESLRPDLDNQCED</sequence>